<dbReference type="KEGG" id="thig:FE785_02300"/>
<feature type="domain" description="Glycosyltransferase subfamily 4-like N-terminal" evidence="2">
    <location>
        <begin position="15"/>
        <end position="191"/>
    </location>
</feature>
<evidence type="ECO:0000313" key="3">
    <source>
        <dbReference type="EMBL" id="QCU89548.1"/>
    </source>
</evidence>
<dbReference type="InterPro" id="IPR028098">
    <property type="entry name" value="Glyco_trans_4-like_N"/>
</dbReference>
<gene>
    <name evidence="3" type="ORF">FE785_02300</name>
</gene>
<evidence type="ECO:0000259" key="1">
    <source>
        <dbReference type="Pfam" id="PF00534"/>
    </source>
</evidence>
<dbReference type="GO" id="GO:1901135">
    <property type="term" value="P:carbohydrate derivative metabolic process"/>
    <property type="evidence" value="ECO:0007669"/>
    <property type="project" value="UniProtKB-ARBA"/>
</dbReference>
<accession>A0A4P9K3U7</accession>
<feature type="domain" description="Glycosyl transferase family 1" evidence="1">
    <location>
        <begin position="202"/>
        <end position="374"/>
    </location>
</feature>
<protein>
    <submittedName>
        <fullName evidence="3">Glycosyltransferase family 4 protein</fullName>
    </submittedName>
</protein>
<evidence type="ECO:0000313" key="4">
    <source>
        <dbReference type="Proteomes" id="UP000304864"/>
    </source>
</evidence>
<dbReference type="CDD" id="cd03801">
    <property type="entry name" value="GT4_PimA-like"/>
    <property type="match status" value="1"/>
</dbReference>
<keyword evidence="3" id="KW-0808">Transferase</keyword>
<dbReference type="OrthoDB" id="4611853at2"/>
<dbReference type="PANTHER" id="PTHR12526">
    <property type="entry name" value="GLYCOSYLTRANSFERASE"/>
    <property type="match status" value="1"/>
</dbReference>
<dbReference type="Pfam" id="PF13439">
    <property type="entry name" value="Glyco_transf_4"/>
    <property type="match status" value="1"/>
</dbReference>
<dbReference type="SUPFAM" id="SSF53756">
    <property type="entry name" value="UDP-Glycosyltransferase/glycogen phosphorylase"/>
    <property type="match status" value="1"/>
</dbReference>
<keyword evidence="4" id="KW-1185">Reference proteome</keyword>
<sequence>MKIVFLSVFNYGSNIGGIENHIYFISQELQKLGNDITIVQPIDDDFMQKESIVVDGVSVQYVPVKSPRIFKWTNKFNGAKFGGFLSAFLNKAKFVIGRKKIAKEIALLKPDLVHQHDFISNMFTTKYLNNEGVKCILTNHTGEYLFFRKYFIGRWLLKYLLSHFRFIIGPSKELTPNFLVPSKTIHNGADLNFFKSLSLEDKNKIKIAMGISVDDVVISCPRRWAPTKGVVYLVKSIIDNELEFKKRKAVFLFAGSDYEGYPKYLEEIKSHLSKLNDGSLVRLLGNLNIDEMKCLYQVSDIVVIPSLMEAVSLAAVEAMSTGVPVVATDVGGMPELIKDRENGLLVKPENSNELYLAVEELLDNRKLYEAIKKKSLATSKKYDWAYIAKETDKIYKMISELN</sequence>
<organism evidence="3 4">
    <name type="scientific">Thiomicrorhabdus sediminis</name>
    <dbReference type="NCBI Taxonomy" id="2580412"/>
    <lineage>
        <taxon>Bacteria</taxon>
        <taxon>Pseudomonadati</taxon>
        <taxon>Pseudomonadota</taxon>
        <taxon>Gammaproteobacteria</taxon>
        <taxon>Thiotrichales</taxon>
        <taxon>Piscirickettsiaceae</taxon>
        <taxon>Thiomicrorhabdus</taxon>
    </lineage>
</organism>
<dbReference type="PANTHER" id="PTHR12526:SF625">
    <property type="entry name" value="PHOSPHATIDYLINOSITOL GLYCAN-CLASS A"/>
    <property type="match status" value="1"/>
</dbReference>
<dbReference type="InterPro" id="IPR001296">
    <property type="entry name" value="Glyco_trans_1"/>
</dbReference>
<dbReference type="GO" id="GO:0016757">
    <property type="term" value="F:glycosyltransferase activity"/>
    <property type="evidence" value="ECO:0007669"/>
    <property type="project" value="InterPro"/>
</dbReference>
<dbReference type="Pfam" id="PF00534">
    <property type="entry name" value="Glycos_transf_1"/>
    <property type="match status" value="1"/>
</dbReference>
<dbReference type="AlphaFoldDB" id="A0A4P9K3U7"/>
<evidence type="ECO:0000259" key="2">
    <source>
        <dbReference type="Pfam" id="PF13439"/>
    </source>
</evidence>
<dbReference type="Proteomes" id="UP000304864">
    <property type="component" value="Chromosome"/>
</dbReference>
<name>A0A4P9K3U7_9GAMM</name>
<dbReference type="EMBL" id="CP040602">
    <property type="protein sequence ID" value="QCU89548.1"/>
    <property type="molecule type" value="Genomic_DNA"/>
</dbReference>
<dbReference type="Gene3D" id="3.40.50.2000">
    <property type="entry name" value="Glycogen Phosphorylase B"/>
    <property type="match status" value="2"/>
</dbReference>
<dbReference type="RefSeq" id="WP_138564014.1">
    <property type="nucleotide sequence ID" value="NZ_CP040602.1"/>
</dbReference>
<reference evidence="3 4" key="1">
    <citation type="submission" date="2019-05" db="EMBL/GenBank/DDBJ databases">
        <title>Thiomicrorhabdus sediminis sp. nov, a novel sulfur-oxidizing bacterium isolated from coastal sediment.</title>
        <authorList>
            <person name="Liu X."/>
        </authorList>
    </citation>
    <scope>NUCLEOTIDE SEQUENCE [LARGE SCALE GENOMIC DNA]</scope>
    <source>
        <strain evidence="3 4">G1</strain>
    </source>
</reference>
<proteinExistence type="predicted"/>